<reference evidence="1 2" key="1">
    <citation type="submission" date="2021-06" db="EMBL/GenBank/DDBJ databases">
        <authorList>
            <person name="Palmer J.M."/>
        </authorList>
    </citation>
    <scope>NUCLEOTIDE SEQUENCE [LARGE SCALE GENOMIC DNA]</scope>
    <source>
        <strain evidence="1 2">XR_2019</strain>
        <tissue evidence="1">Muscle</tissue>
    </source>
</reference>
<accession>A0ABV0WN36</accession>
<keyword evidence="2" id="KW-1185">Reference proteome</keyword>
<proteinExistence type="predicted"/>
<organism evidence="1 2">
    <name type="scientific">Xenotaenia resolanae</name>
    <dbReference type="NCBI Taxonomy" id="208358"/>
    <lineage>
        <taxon>Eukaryota</taxon>
        <taxon>Metazoa</taxon>
        <taxon>Chordata</taxon>
        <taxon>Craniata</taxon>
        <taxon>Vertebrata</taxon>
        <taxon>Euteleostomi</taxon>
        <taxon>Actinopterygii</taxon>
        <taxon>Neopterygii</taxon>
        <taxon>Teleostei</taxon>
        <taxon>Neoteleostei</taxon>
        <taxon>Acanthomorphata</taxon>
        <taxon>Ovalentaria</taxon>
        <taxon>Atherinomorphae</taxon>
        <taxon>Cyprinodontiformes</taxon>
        <taxon>Goodeidae</taxon>
        <taxon>Xenotaenia</taxon>
    </lineage>
</organism>
<comment type="caution">
    <text evidence="1">The sequence shown here is derived from an EMBL/GenBank/DDBJ whole genome shotgun (WGS) entry which is preliminary data.</text>
</comment>
<name>A0ABV0WN36_9TELE</name>
<gene>
    <name evidence="1" type="ORF">XENORESO_018157</name>
</gene>
<dbReference type="EMBL" id="JAHRIM010056400">
    <property type="protein sequence ID" value="MEQ2270248.1"/>
    <property type="molecule type" value="Genomic_DNA"/>
</dbReference>
<evidence type="ECO:0000313" key="2">
    <source>
        <dbReference type="Proteomes" id="UP001444071"/>
    </source>
</evidence>
<protein>
    <submittedName>
        <fullName evidence="1">Uncharacterized protein</fullName>
    </submittedName>
</protein>
<dbReference type="Proteomes" id="UP001444071">
    <property type="component" value="Unassembled WGS sequence"/>
</dbReference>
<sequence length="131" mass="14324">MDGSNASTWVSPVCTDLLQTAEVNQQSLSAFCLSSQLSVESSGLIWREYWQSVCSLIGLQEQSIRMCLLCPCGSNFEKDQDGLKSSDHSLNGLLVKGIAVSQAVCALILTKALTLDETIRAFYQCFYQLSS</sequence>
<evidence type="ECO:0000313" key="1">
    <source>
        <dbReference type="EMBL" id="MEQ2270248.1"/>
    </source>
</evidence>